<evidence type="ECO:0000313" key="5">
    <source>
        <dbReference type="EMBL" id="MED6143209.1"/>
    </source>
</evidence>
<evidence type="ECO:0000313" key="6">
    <source>
        <dbReference type="Proteomes" id="UP001341840"/>
    </source>
</evidence>
<dbReference type="Proteomes" id="UP001341840">
    <property type="component" value="Unassembled WGS sequence"/>
</dbReference>
<dbReference type="PANTHER" id="PTHR33925">
    <property type="entry name" value="PLASTID DIVISION PROTEIN CDP1, CHLOROPLASTIC-RELATED"/>
    <property type="match status" value="1"/>
</dbReference>
<accession>A0ABU6T4B0</accession>
<dbReference type="PANTHER" id="PTHR33925:SF2">
    <property type="entry name" value="PLASTID DIVISION PROTEIN CDP1, CHLOROPLASTIC"/>
    <property type="match status" value="1"/>
</dbReference>
<feature type="region of interest" description="Disordered" evidence="1">
    <location>
        <begin position="332"/>
        <end position="352"/>
    </location>
</feature>
<evidence type="ECO:0000259" key="2">
    <source>
        <dbReference type="Pfam" id="PF13355"/>
    </source>
</evidence>
<proteinExistence type="predicted"/>
<keyword evidence="6" id="KW-1185">Reference proteome</keyword>
<evidence type="ECO:0000259" key="3">
    <source>
        <dbReference type="Pfam" id="PF23468"/>
    </source>
</evidence>
<sequence length="609" mass="67520">MALAECAIAKAGFEKNKVSQGFEALARAQCLLRSKPSLAKMTLLSQIEESLEELAPACTLELLSMPNTVENFDRRRGAIAALRELLRQGLDVEASCQVQDWPSFLSQAFNSLLAGEIVDLLPWDNLAVMRKNKKTIESQNQRVVIDSNCLYRVFTAHMALGFSSKQKELINKAKNICESLIASEGIDLKFEESFCLFLLGQGTEADAVEKLKQLELNSNPKHNSVLGKAIMDASVENPSLEKWLKDSALALFPDTKDCSPSLANFFNAQKKFPGSKKGTGAPQLVPTICHRPLSSSGSLERRDLEEPRSYTSTSSNLGYAVKQLTPTDLQNSLLSGKNEIGSSPHESPVQVNRSLGTHRNGIWVGPYTHSDIFGRITYITVLGCIAFATVKLFGMNFSKTSSQWTSRANHNGAWTIDSSADCTISPAYIRSNNIAGRMKKIFAVVKQPFLHQSDSGNESDLRTSLRKSSSHVNVYRRQMPLEEAEKLVKQWQTIKAEALGPSHVVTCLAQVLDESMLAQWQALADAANERSCYWRFVLLKLSVLRADILSDGSGVDMAEIEALLEEAAELVDDSQQKNPNYYSTYKVKYILKRQEDGSWKFCEGDIRTP</sequence>
<evidence type="ECO:0000256" key="1">
    <source>
        <dbReference type="SAM" id="MobiDB-lite"/>
    </source>
</evidence>
<feature type="domain" description="Plastid division protein CDP1-like 2nd alpha solenoid" evidence="3">
    <location>
        <begin position="138"/>
        <end position="269"/>
    </location>
</feature>
<evidence type="ECO:0000259" key="4">
    <source>
        <dbReference type="Pfam" id="PF25515"/>
    </source>
</evidence>
<name>A0ABU6T4B0_9FABA</name>
<organism evidence="5 6">
    <name type="scientific">Stylosanthes scabra</name>
    <dbReference type="NCBI Taxonomy" id="79078"/>
    <lineage>
        <taxon>Eukaryota</taxon>
        <taxon>Viridiplantae</taxon>
        <taxon>Streptophyta</taxon>
        <taxon>Embryophyta</taxon>
        <taxon>Tracheophyta</taxon>
        <taxon>Spermatophyta</taxon>
        <taxon>Magnoliopsida</taxon>
        <taxon>eudicotyledons</taxon>
        <taxon>Gunneridae</taxon>
        <taxon>Pentapetalae</taxon>
        <taxon>rosids</taxon>
        <taxon>fabids</taxon>
        <taxon>Fabales</taxon>
        <taxon>Fabaceae</taxon>
        <taxon>Papilionoideae</taxon>
        <taxon>50 kb inversion clade</taxon>
        <taxon>dalbergioids sensu lato</taxon>
        <taxon>Dalbergieae</taxon>
        <taxon>Pterocarpus clade</taxon>
        <taxon>Stylosanthes</taxon>
    </lineage>
</organism>
<protein>
    <recommendedName>
        <fullName evidence="7">ARC6 IMS domain-containing protein</fullName>
    </recommendedName>
</protein>
<gene>
    <name evidence="5" type="ORF">PIB30_004299</name>
</gene>
<dbReference type="InterPro" id="IPR025344">
    <property type="entry name" value="CDP1-like_IMS"/>
</dbReference>
<dbReference type="Pfam" id="PF13355">
    <property type="entry name" value="ARC6-like_IMS"/>
    <property type="match status" value="1"/>
</dbReference>
<dbReference type="EMBL" id="JASCZI010090629">
    <property type="protein sequence ID" value="MED6143209.1"/>
    <property type="molecule type" value="Genomic_DNA"/>
</dbReference>
<dbReference type="Pfam" id="PF25515">
    <property type="entry name" value="Arm_PDR"/>
    <property type="match status" value="1"/>
</dbReference>
<dbReference type="Pfam" id="PF23468">
    <property type="entry name" value="ARC6"/>
    <property type="match status" value="1"/>
</dbReference>
<reference evidence="5 6" key="1">
    <citation type="journal article" date="2023" name="Plants (Basel)">
        <title>Bridging the Gap: Combining Genomics and Transcriptomics Approaches to Understand Stylosanthes scabra, an Orphan Legume from the Brazilian Caatinga.</title>
        <authorList>
            <person name="Ferreira-Neto J.R.C."/>
            <person name="da Silva M.D."/>
            <person name="Binneck E."/>
            <person name="de Melo N.F."/>
            <person name="da Silva R.H."/>
            <person name="de Melo A.L.T.M."/>
            <person name="Pandolfi V."/>
            <person name="Bustamante F.O."/>
            <person name="Brasileiro-Vidal A.C."/>
            <person name="Benko-Iseppon A.M."/>
        </authorList>
    </citation>
    <scope>NUCLEOTIDE SEQUENCE [LARGE SCALE GENOMIC DNA]</scope>
    <source>
        <tissue evidence="5">Leaves</tissue>
    </source>
</reference>
<feature type="compositionally biased region" description="Basic and acidic residues" evidence="1">
    <location>
        <begin position="299"/>
        <end position="308"/>
    </location>
</feature>
<evidence type="ECO:0008006" key="7">
    <source>
        <dbReference type="Google" id="ProtNLM"/>
    </source>
</evidence>
<dbReference type="InterPro" id="IPR044685">
    <property type="entry name" value="CPD1-like"/>
</dbReference>
<feature type="region of interest" description="Disordered" evidence="1">
    <location>
        <begin position="274"/>
        <end position="313"/>
    </location>
</feature>
<dbReference type="InterPro" id="IPR057137">
    <property type="entry name" value="CDP1-like_a_solenoid_2"/>
</dbReference>
<dbReference type="InterPro" id="IPR058032">
    <property type="entry name" value="CDP1-like_a_solenoid_1"/>
</dbReference>
<comment type="caution">
    <text evidence="5">The sequence shown here is derived from an EMBL/GenBank/DDBJ whole genome shotgun (WGS) entry which is preliminary data.</text>
</comment>
<feature type="domain" description="Plastid division protein CDP1-like 1st alpha solenoid" evidence="4">
    <location>
        <begin position="1"/>
        <end position="102"/>
    </location>
</feature>
<feature type="domain" description="Plastid division protein CDP1-like IMS" evidence="2">
    <location>
        <begin position="484"/>
        <end position="601"/>
    </location>
</feature>